<feature type="region of interest" description="Disordered" evidence="1">
    <location>
        <begin position="1"/>
        <end position="63"/>
    </location>
</feature>
<dbReference type="OrthoDB" id="1872379at2759"/>
<accession>E3KFH0</accession>
<proteinExistence type="predicted"/>
<name>E3KFH0_PUCGT</name>
<dbReference type="KEGG" id="pgr:PGTG_09965"/>
<dbReference type="VEuPathDB" id="FungiDB:PGTG_09965"/>
<reference key="1">
    <citation type="submission" date="2007-01" db="EMBL/GenBank/DDBJ databases">
        <title>The Genome Sequence of Puccinia graminis f. sp. tritici Strain CRL 75-36-700-3.</title>
        <authorList>
            <consortium name="The Broad Institute Genome Sequencing Platform"/>
            <person name="Birren B."/>
            <person name="Lander E."/>
            <person name="Galagan J."/>
            <person name="Nusbaum C."/>
            <person name="Devon K."/>
            <person name="Cuomo C."/>
            <person name="Jaffe D."/>
            <person name="Butler J."/>
            <person name="Alvarez P."/>
            <person name="Gnerre S."/>
            <person name="Grabherr M."/>
            <person name="Mauceli E."/>
            <person name="Brockman W."/>
            <person name="Young S."/>
            <person name="LaButti K."/>
            <person name="Sykes S."/>
            <person name="DeCaprio D."/>
            <person name="Crawford M."/>
            <person name="Koehrsen M."/>
            <person name="Engels R."/>
            <person name="Montgomery P."/>
            <person name="Pearson M."/>
            <person name="Howarth C."/>
            <person name="Larson L."/>
            <person name="White J."/>
            <person name="Zeng Q."/>
            <person name="Kodira C."/>
            <person name="Yandava C."/>
            <person name="Alvarado L."/>
            <person name="O'Leary S."/>
            <person name="Szabo L."/>
            <person name="Dean R."/>
            <person name="Schein J."/>
        </authorList>
    </citation>
    <scope>NUCLEOTIDE SEQUENCE</scope>
    <source>
        <strain>CRL 75-36-700-3</strain>
    </source>
</reference>
<dbReference type="SUPFAM" id="SSF48452">
    <property type="entry name" value="TPR-like"/>
    <property type="match status" value="1"/>
</dbReference>
<dbReference type="OMA" id="EGNDHFR"/>
<organism evidence="2 3">
    <name type="scientific">Puccinia graminis f. sp. tritici (strain CRL 75-36-700-3 / race SCCL)</name>
    <name type="common">Black stem rust fungus</name>
    <dbReference type="NCBI Taxonomy" id="418459"/>
    <lineage>
        <taxon>Eukaryota</taxon>
        <taxon>Fungi</taxon>
        <taxon>Dikarya</taxon>
        <taxon>Basidiomycota</taxon>
        <taxon>Pucciniomycotina</taxon>
        <taxon>Pucciniomycetes</taxon>
        <taxon>Pucciniales</taxon>
        <taxon>Pucciniaceae</taxon>
        <taxon>Puccinia</taxon>
    </lineage>
</organism>
<keyword evidence="3" id="KW-1185">Reference proteome</keyword>
<evidence type="ECO:0000313" key="3">
    <source>
        <dbReference type="Proteomes" id="UP000008783"/>
    </source>
</evidence>
<feature type="compositionally biased region" description="Basic and acidic residues" evidence="1">
    <location>
        <begin position="116"/>
        <end position="132"/>
    </location>
</feature>
<dbReference type="PANTHER" id="PTHR46014:SF1">
    <property type="entry name" value="TETRATRICOPEPTIDE REPEAT PROTEIN 1"/>
    <property type="match status" value="1"/>
</dbReference>
<protein>
    <recommendedName>
        <fullName evidence="4">Tetratricopeptide repeat protein 1</fullName>
    </recommendedName>
</protein>
<dbReference type="InterPro" id="IPR052769">
    <property type="entry name" value="TPR_domain_protein"/>
</dbReference>
<dbReference type="GeneID" id="10544708"/>
<evidence type="ECO:0008006" key="4">
    <source>
        <dbReference type="Google" id="ProtNLM"/>
    </source>
</evidence>
<evidence type="ECO:0000313" key="2">
    <source>
        <dbReference type="EMBL" id="EFP82997.1"/>
    </source>
</evidence>
<dbReference type="InParanoid" id="E3KFH0"/>
<dbReference type="eggNOG" id="KOG4234">
    <property type="taxonomic scope" value="Eukaryota"/>
</dbReference>
<dbReference type="STRING" id="418459.E3KFH0"/>
<dbReference type="InterPro" id="IPR011990">
    <property type="entry name" value="TPR-like_helical_dom_sf"/>
</dbReference>
<dbReference type="RefSeq" id="XP_003327416.1">
    <property type="nucleotide sequence ID" value="XM_003327368.2"/>
</dbReference>
<reference evidence="3" key="2">
    <citation type="journal article" date="2011" name="Proc. Natl. Acad. Sci. U.S.A.">
        <title>Obligate biotrophy features unraveled by the genomic analysis of rust fungi.</title>
        <authorList>
            <person name="Duplessis S."/>
            <person name="Cuomo C.A."/>
            <person name="Lin Y.-C."/>
            <person name="Aerts A."/>
            <person name="Tisserant E."/>
            <person name="Veneault-Fourrey C."/>
            <person name="Joly D.L."/>
            <person name="Hacquard S."/>
            <person name="Amselem J."/>
            <person name="Cantarel B.L."/>
            <person name="Chiu R."/>
            <person name="Coutinho P.M."/>
            <person name="Feau N."/>
            <person name="Field M."/>
            <person name="Frey P."/>
            <person name="Gelhaye E."/>
            <person name="Goldberg J."/>
            <person name="Grabherr M.G."/>
            <person name="Kodira C.D."/>
            <person name="Kohler A."/>
            <person name="Kuees U."/>
            <person name="Lindquist E.A."/>
            <person name="Lucas S.M."/>
            <person name="Mago R."/>
            <person name="Mauceli E."/>
            <person name="Morin E."/>
            <person name="Murat C."/>
            <person name="Pangilinan J.L."/>
            <person name="Park R."/>
            <person name="Pearson M."/>
            <person name="Quesneville H."/>
            <person name="Rouhier N."/>
            <person name="Sakthikumar S."/>
            <person name="Salamov A.A."/>
            <person name="Schmutz J."/>
            <person name="Selles B."/>
            <person name="Shapiro H."/>
            <person name="Tanguay P."/>
            <person name="Tuskan G.A."/>
            <person name="Henrissat B."/>
            <person name="Van de Peer Y."/>
            <person name="Rouze P."/>
            <person name="Ellis J.G."/>
            <person name="Dodds P.N."/>
            <person name="Schein J.E."/>
            <person name="Zhong S."/>
            <person name="Hamelin R.C."/>
            <person name="Grigoriev I.V."/>
            <person name="Szabo L.J."/>
            <person name="Martin F."/>
        </authorList>
    </citation>
    <scope>NUCLEOTIDE SEQUENCE [LARGE SCALE GENOMIC DNA]</scope>
    <source>
        <strain evidence="3">CRL 75-36-700-3 / race SCCL</strain>
    </source>
</reference>
<sequence>MPSKLDIINDRFEELPEDPEPSSSSTTQKDSRDSLDQEPDPLEKLLQEANALKERGNTEFQEKRWKSALDMYSDALATLPLRPLPKKVTSSDPQDPLKDELSDNNNNNNDDDDTIDDRKDPQSDGSGHHSESEPIIPEALKSSDDPRISRLRSILNANTAACYLKSEDWQSAVQAAEASLKDDPKYAKALHRRAQANEKIGTWASLQASLDDYNAISKLPDLPPTLLKEVKASQTRLPPRIAQRAEADKTEMMAKLKDLGNSVLGKFGMSTDNFKFTPNESGGYSMSFQQ</sequence>
<dbReference type="HOGENOM" id="CLU_058463_0_0_1"/>
<gene>
    <name evidence="2" type="ORF">PGTG_09965</name>
</gene>
<dbReference type="Proteomes" id="UP000008783">
    <property type="component" value="Unassembled WGS sequence"/>
</dbReference>
<evidence type="ECO:0000256" key="1">
    <source>
        <dbReference type="SAM" id="MobiDB-lite"/>
    </source>
</evidence>
<dbReference type="AlphaFoldDB" id="E3KFH0"/>
<dbReference type="PANTHER" id="PTHR46014">
    <property type="entry name" value="TETRATRICOPEPTIDE REPEAT PROTEIN 1"/>
    <property type="match status" value="1"/>
</dbReference>
<dbReference type="Gene3D" id="1.25.40.10">
    <property type="entry name" value="Tetratricopeptide repeat domain"/>
    <property type="match status" value="2"/>
</dbReference>
<dbReference type="EMBL" id="DS178284">
    <property type="protein sequence ID" value="EFP82997.1"/>
    <property type="molecule type" value="Genomic_DNA"/>
</dbReference>
<feature type="compositionally biased region" description="Basic and acidic residues" evidence="1">
    <location>
        <begin position="29"/>
        <end position="63"/>
    </location>
</feature>
<feature type="region of interest" description="Disordered" evidence="1">
    <location>
        <begin position="78"/>
        <end position="147"/>
    </location>
</feature>